<protein>
    <submittedName>
        <fullName evidence="2">Uncharacterized protein</fullName>
    </submittedName>
</protein>
<name>A0A0F9HA24_9ZZZZ</name>
<dbReference type="AlphaFoldDB" id="A0A0F9HA24"/>
<reference evidence="2" key="1">
    <citation type="journal article" date="2015" name="Nature">
        <title>Complex archaea that bridge the gap between prokaryotes and eukaryotes.</title>
        <authorList>
            <person name="Spang A."/>
            <person name="Saw J.H."/>
            <person name="Jorgensen S.L."/>
            <person name="Zaremba-Niedzwiedzka K."/>
            <person name="Martijn J."/>
            <person name="Lind A.E."/>
            <person name="van Eijk R."/>
            <person name="Schleper C."/>
            <person name="Guy L."/>
            <person name="Ettema T.J."/>
        </authorList>
    </citation>
    <scope>NUCLEOTIDE SEQUENCE</scope>
</reference>
<sequence>MIYLAYAVYVFTFIAGIVLIRRGWKEQDSLDLTGGIFLVVGMTAVILLSIKMHFEPEPVVILDEVKDITQLTM</sequence>
<gene>
    <name evidence="2" type="ORF">LCGC14_1729420</name>
</gene>
<organism evidence="2">
    <name type="scientific">marine sediment metagenome</name>
    <dbReference type="NCBI Taxonomy" id="412755"/>
    <lineage>
        <taxon>unclassified sequences</taxon>
        <taxon>metagenomes</taxon>
        <taxon>ecological metagenomes</taxon>
    </lineage>
</organism>
<keyword evidence="1" id="KW-0812">Transmembrane</keyword>
<accession>A0A0F9HA24</accession>
<evidence type="ECO:0000256" key="1">
    <source>
        <dbReference type="SAM" id="Phobius"/>
    </source>
</evidence>
<keyword evidence="1" id="KW-0472">Membrane</keyword>
<feature type="transmembrane region" description="Helical" evidence="1">
    <location>
        <begin position="6"/>
        <end position="24"/>
    </location>
</feature>
<keyword evidence="1" id="KW-1133">Transmembrane helix</keyword>
<comment type="caution">
    <text evidence="2">The sequence shown here is derived from an EMBL/GenBank/DDBJ whole genome shotgun (WGS) entry which is preliminary data.</text>
</comment>
<feature type="transmembrane region" description="Helical" evidence="1">
    <location>
        <begin position="36"/>
        <end position="54"/>
    </location>
</feature>
<dbReference type="EMBL" id="LAZR01015676">
    <property type="protein sequence ID" value="KKM07885.1"/>
    <property type="molecule type" value="Genomic_DNA"/>
</dbReference>
<proteinExistence type="predicted"/>
<evidence type="ECO:0000313" key="2">
    <source>
        <dbReference type="EMBL" id="KKM07885.1"/>
    </source>
</evidence>